<evidence type="ECO:0000313" key="3">
    <source>
        <dbReference type="Proteomes" id="UP001359485"/>
    </source>
</evidence>
<feature type="region of interest" description="Disordered" evidence="1">
    <location>
        <begin position="96"/>
        <end position="139"/>
    </location>
</feature>
<protein>
    <submittedName>
        <fullName evidence="2">Uncharacterized protein</fullName>
    </submittedName>
</protein>
<reference evidence="2 3" key="1">
    <citation type="submission" date="2023-09" db="EMBL/GenBank/DDBJ databases">
        <title>Genomes of two closely related lineages of the louse Polyplax serrata with different host specificities.</title>
        <authorList>
            <person name="Martinu J."/>
            <person name="Tarabai H."/>
            <person name="Stefka J."/>
            <person name="Hypsa V."/>
        </authorList>
    </citation>
    <scope>NUCLEOTIDE SEQUENCE [LARGE SCALE GENOMIC DNA]</scope>
    <source>
        <strain evidence="2">98ZLc_SE</strain>
    </source>
</reference>
<feature type="region of interest" description="Disordered" evidence="1">
    <location>
        <begin position="46"/>
        <end position="65"/>
    </location>
</feature>
<feature type="compositionally biased region" description="Polar residues" evidence="1">
    <location>
        <begin position="130"/>
        <end position="139"/>
    </location>
</feature>
<comment type="caution">
    <text evidence="2">The sequence shown here is derived from an EMBL/GenBank/DDBJ whole genome shotgun (WGS) entry which is preliminary data.</text>
</comment>
<accession>A0ABR1BI12</accession>
<keyword evidence="3" id="KW-1185">Reference proteome</keyword>
<evidence type="ECO:0000256" key="1">
    <source>
        <dbReference type="SAM" id="MobiDB-lite"/>
    </source>
</evidence>
<feature type="compositionally biased region" description="Polar residues" evidence="1">
    <location>
        <begin position="48"/>
        <end position="63"/>
    </location>
</feature>
<name>A0ABR1BI12_POLSC</name>
<dbReference type="EMBL" id="JAWJWF010000001">
    <property type="protein sequence ID" value="KAK6641423.1"/>
    <property type="molecule type" value="Genomic_DNA"/>
</dbReference>
<sequence length="146" mass="16097">MSPSKTWLVERYCQVVTDQVPVSFQMKIQFNDEATTMFEYPSEASLMEDQSNVKPESETSTCPRTPGLPIALRCGNLASYTPSKVPLSTDFQLGITKTIAPPPPKSASQEVANEAEDEVEEESCLRPADENSTVQWSSETAADLLF</sequence>
<dbReference type="Proteomes" id="UP001359485">
    <property type="component" value="Unassembled WGS sequence"/>
</dbReference>
<evidence type="ECO:0000313" key="2">
    <source>
        <dbReference type="EMBL" id="KAK6641423.1"/>
    </source>
</evidence>
<organism evidence="2 3">
    <name type="scientific">Polyplax serrata</name>
    <name type="common">Common mouse louse</name>
    <dbReference type="NCBI Taxonomy" id="468196"/>
    <lineage>
        <taxon>Eukaryota</taxon>
        <taxon>Metazoa</taxon>
        <taxon>Ecdysozoa</taxon>
        <taxon>Arthropoda</taxon>
        <taxon>Hexapoda</taxon>
        <taxon>Insecta</taxon>
        <taxon>Pterygota</taxon>
        <taxon>Neoptera</taxon>
        <taxon>Paraneoptera</taxon>
        <taxon>Psocodea</taxon>
        <taxon>Troctomorpha</taxon>
        <taxon>Phthiraptera</taxon>
        <taxon>Anoplura</taxon>
        <taxon>Polyplacidae</taxon>
        <taxon>Polyplax</taxon>
    </lineage>
</organism>
<feature type="compositionally biased region" description="Acidic residues" evidence="1">
    <location>
        <begin position="113"/>
        <end position="122"/>
    </location>
</feature>
<gene>
    <name evidence="2" type="ORF">RUM44_013134</name>
</gene>
<proteinExistence type="predicted"/>